<evidence type="ECO:0000313" key="2">
    <source>
        <dbReference type="EMBL" id="KPI88490.1"/>
    </source>
</evidence>
<dbReference type="VEuPathDB" id="TriTrypDB:Lsey_0048_0100"/>
<dbReference type="OrthoDB" id="270004at2759"/>
<dbReference type="InterPro" id="IPR043129">
    <property type="entry name" value="ATPase_NBD"/>
</dbReference>
<dbReference type="OMA" id="MNIPLNT"/>
<evidence type="ECO:0000256" key="1">
    <source>
        <dbReference type="RuleBase" id="RU000487"/>
    </source>
</evidence>
<dbReference type="EMBL" id="LJSK01000048">
    <property type="protein sequence ID" value="KPI88490.1"/>
    <property type="molecule type" value="Genomic_DNA"/>
</dbReference>
<gene>
    <name evidence="2" type="ORF">ABL78_2386</name>
</gene>
<dbReference type="SMART" id="SM00268">
    <property type="entry name" value="ACTIN"/>
    <property type="match status" value="1"/>
</dbReference>
<dbReference type="Gene3D" id="3.30.420.40">
    <property type="match status" value="2"/>
</dbReference>
<reference evidence="2 3" key="1">
    <citation type="journal article" date="2015" name="PLoS Pathog.">
        <title>Leptomonas seymouri: Adaptations to the Dixenous Life Cycle Analyzed by Genome Sequencing, Transcriptome Profiling and Co-infection with Leishmania donovani.</title>
        <authorList>
            <person name="Kraeva N."/>
            <person name="Butenko A."/>
            <person name="Hlavacova J."/>
            <person name="Kostygov A."/>
            <person name="Myskova J."/>
            <person name="Grybchuk D."/>
            <person name="Lestinova T."/>
            <person name="Votypka J."/>
            <person name="Volf P."/>
            <person name="Opperdoes F."/>
            <person name="Flegontov P."/>
            <person name="Lukes J."/>
            <person name="Yurchenko V."/>
        </authorList>
    </citation>
    <scope>NUCLEOTIDE SEQUENCE [LARGE SCALE GENOMIC DNA]</scope>
    <source>
        <strain evidence="2 3">ATCC 30220</strain>
    </source>
</reference>
<protein>
    <submittedName>
        <fullName evidence="2">Putative actin-like protein</fullName>
    </submittedName>
</protein>
<dbReference type="AlphaFoldDB" id="A0A0N1I0W8"/>
<name>A0A0N1I0W8_LEPSE</name>
<organism evidence="2 3">
    <name type="scientific">Leptomonas seymouri</name>
    <dbReference type="NCBI Taxonomy" id="5684"/>
    <lineage>
        <taxon>Eukaryota</taxon>
        <taxon>Discoba</taxon>
        <taxon>Euglenozoa</taxon>
        <taxon>Kinetoplastea</taxon>
        <taxon>Metakinetoplastina</taxon>
        <taxon>Trypanosomatida</taxon>
        <taxon>Trypanosomatidae</taxon>
        <taxon>Leishmaniinae</taxon>
        <taxon>Leptomonas</taxon>
    </lineage>
</organism>
<dbReference type="InterPro" id="IPR004000">
    <property type="entry name" value="Actin"/>
</dbReference>
<dbReference type="PROSITE" id="PS00432">
    <property type="entry name" value="ACTINS_2"/>
    <property type="match status" value="1"/>
</dbReference>
<dbReference type="PANTHER" id="PTHR11937">
    <property type="entry name" value="ACTIN"/>
    <property type="match status" value="1"/>
</dbReference>
<sequence length="431" mass="46276">MSVPANTVNVLRNVPLPDEASTMHTNAAVLDVGSYYTRLGFAGDTAPRVHQRTCVVKGSACLDEASSILDMADSPAAATVLENGVIADWEAYEQLLERVVRILDLGNAEHNTPLLLAEKALVPDHQRQKIAELLFETHHVVATSFALSPVLALFASGLGTGVSVEMGHDQSHVVPVFQGLSLFHATHALDLGGADLTRHFTSLMAPVAASRLPVLETMTSTQRESMWAYVKERHCSVAESKQAFSTVDRFTASLASTSSAGQGGAEDRYKEECMLPDGTVLPISGAARFTPSEAYFQPSLSPALRQPRDQSVIVDEVLLRSTHTPLSMPELIVDAMQRCDQDLLSTFASHIVLSGGGSLLRGVTQRMEAEVQTRLAGVSAENARLIADVERRDAAFVGGSIWASLPAAQSLWVTKSDYDEVGPLAVVRGCF</sequence>
<proteinExistence type="inferred from homology"/>
<dbReference type="Pfam" id="PF00022">
    <property type="entry name" value="Actin"/>
    <property type="match status" value="1"/>
</dbReference>
<dbReference type="Proteomes" id="UP000038009">
    <property type="component" value="Unassembled WGS sequence"/>
</dbReference>
<dbReference type="SUPFAM" id="SSF53067">
    <property type="entry name" value="Actin-like ATPase domain"/>
    <property type="match status" value="2"/>
</dbReference>
<dbReference type="Gene3D" id="3.90.640.10">
    <property type="entry name" value="Actin, Chain A, domain 4"/>
    <property type="match status" value="1"/>
</dbReference>
<evidence type="ECO:0000313" key="3">
    <source>
        <dbReference type="Proteomes" id="UP000038009"/>
    </source>
</evidence>
<comment type="similarity">
    <text evidence="1">Belongs to the actin family.</text>
</comment>
<comment type="caution">
    <text evidence="2">The sequence shown here is derived from an EMBL/GenBank/DDBJ whole genome shotgun (WGS) entry which is preliminary data.</text>
</comment>
<dbReference type="InterPro" id="IPR004001">
    <property type="entry name" value="Actin_CS"/>
</dbReference>
<keyword evidence="3" id="KW-1185">Reference proteome</keyword>
<accession>A0A0N1I0W8</accession>